<dbReference type="SUPFAM" id="SSF53335">
    <property type="entry name" value="S-adenosyl-L-methionine-dependent methyltransferases"/>
    <property type="match status" value="1"/>
</dbReference>
<evidence type="ECO:0000256" key="1">
    <source>
        <dbReference type="SAM" id="MobiDB-lite"/>
    </source>
</evidence>
<gene>
    <name evidence="2" type="ORF">GSTUAT00008391001</name>
</gene>
<accession>A0A292PLZ7</accession>
<proteinExistence type="predicted"/>
<organism evidence="2 3">
    <name type="scientific">Tuber aestivum</name>
    <name type="common">summer truffle</name>
    <dbReference type="NCBI Taxonomy" id="59557"/>
    <lineage>
        <taxon>Eukaryota</taxon>
        <taxon>Fungi</taxon>
        <taxon>Dikarya</taxon>
        <taxon>Ascomycota</taxon>
        <taxon>Pezizomycotina</taxon>
        <taxon>Pezizomycetes</taxon>
        <taxon>Pezizales</taxon>
        <taxon>Tuberaceae</taxon>
        <taxon>Tuber</taxon>
    </lineage>
</organism>
<dbReference type="Proteomes" id="UP001412239">
    <property type="component" value="Unassembled WGS sequence"/>
</dbReference>
<evidence type="ECO:0000313" key="2">
    <source>
        <dbReference type="EMBL" id="CUS07510.1"/>
    </source>
</evidence>
<dbReference type="AlphaFoldDB" id="A0A292PLZ7"/>
<dbReference type="CDD" id="cd02440">
    <property type="entry name" value="AdoMet_MTases"/>
    <property type="match status" value="1"/>
</dbReference>
<dbReference type="InterPro" id="IPR029063">
    <property type="entry name" value="SAM-dependent_MTases_sf"/>
</dbReference>
<keyword evidence="3" id="KW-1185">Reference proteome</keyword>
<evidence type="ECO:0000313" key="3">
    <source>
        <dbReference type="Proteomes" id="UP001412239"/>
    </source>
</evidence>
<name>A0A292PLZ7_9PEZI</name>
<dbReference type="Gene3D" id="3.40.50.150">
    <property type="entry name" value="Vaccinia Virus protein VP39"/>
    <property type="match status" value="1"/>
</dbReference>
<reference evidence="2" key="1">
    <citation type="submission" date="2015-10" db="EMBL/GenBank/DDBJ databases">
        <authorList>
            <person name="Regsiter A."/>
            <person name="william w."/>
        </authorList>
    </citation>
    <scope>NUCLEOTIDE SEQUENCE</scope>
    <source>
        <strain evidence="2">Montdore</strain>
    </source>
</reference>
<dbReference type="Pfam" id="PF13489">
    <property type="entry name" value="Methyltransf_23"/>
    <property type="match status" value="1"/>
</dbReference>
<sequence length="395" mass="44046">MDRASIRATTAPSSSASSNGAAIGYNYSETFDDDSDYASGFDSYPSSLVSSETHTCSRSLNGRRYLSRRQVRDPSPGRACSGTVDYSFPHDEEEEVRLDLIHRVWTLALEGKMFKAPITGPLNKILDVGTGTGLWAIDVAEYITPSPPPPPPFFPLRMESPILGSLDDPNQLLTYERRYPDAHVFGTDIAPSKLSWAPPNLDMQLEDIEEDWVFPENSFDLIHIRSMAGFVTDWPRLLAQSLTALKPGGYLEFHDFSSPFECEDGSLAPSSTLTLWVKTWEEGAVLSGRSWITVGPGMPAMMRAVGFEGVVSEEFKVCTTGAKPRDVRLREMSMCMLRQFLDGAEGITLDMFIRVLGWDKKDVEDLVAKVRRELLNPDVNTFTRGHIVYGQKPLW</sequence>
<dbReference type="PANTHER" id="PTHR43591">
    <property type="entry name" value="METHYLTRANSFERASE"/>
    <property type="match status" value="1"/>
</dbReference>
<dbReference type="GO" id="GO:0008168">
    <property type="term" value="F:methyltransferase activity"/>
    <property type="evidence" value="ECO:0007669"/>
    <property type="project" value="TreeGrafter"/>
</dbReference>
<protein>
    <recommendedName>
        <fullName evidence="4">Methyltransferase domain-containing protein</fullName>
    </recommendedName>
</protein>
<feature type="region of interest" description="Disordered" evidence="1">
    <location>
        <begin position="1"/>
        <end position="20"/>
    </location>
</feature>
<dbReference type="EMBL" id="LN891200">
    <property type="protein sequence ID" value="CUS07510.1"/>
    <property type="molecule type" value="Genomic_DNA"/>
</dbReference>
<evidence type="ECO:0008006" key="4">
    <source>
        <dbReference type="Google" id="ProtNLM"/>
    </source>
</evidence>
<dbReference type="PANTHER" id="PTHR43591:SF105">
    <property type="entry name" value="METHYLTRANSFERASE DOMAIN-CONTAINING PROTEIN-RELATED"/>
    <property type="match status" value="1"/>
</dbReference>